<dbReference type="Pfam" id="PF13193">
    <property type="entry name" value="AMP-binding_C"/>
    <property type="match status" value="1"/>
</dbReference>
<evidence type="ECO:0000313" key="4">
    <source>
        <dbReference type="Proteomes" id="UP000007089"/>
    </source>
</evidence>
<dbReference type="AlphaFoldDB" id="B8JG26"/>
<dbReference type="InterPro" id="IPR045851">
    <property type="entry name" value="AMP-bd_C_sf"/>
</dbReference>
<dbReference type="SUPFAM" id="SSF56801">
    <property type="entry name" value="Acetyl-CoA synthetase-like"/>
    <property type="match status" value="1"/>
</dbReference>
<dbReference type="InterPro" id="IPR042099">
    <property type="entry name" value="ANL_N_sf"/>
</dbReference>
<organism evidence="3 4">
    <name type="scientific">Anaeromyxobacter dehalogenans (strain ATCC BAA-258 / DSM 21875 / 2CP-1)</name>
    <dbReference type="NCBI Taxonomy" id="455488"/>
    <lineage>
        <taxon>Bacteria</taxon>
        <taxon>Pseudomonadati</taxon>
        <taxon>Myxococcota</taxon>
        <taxon>Myxococcia</taxon>
        <taxon>Myxococcales</taxon>
        <taxon>Cystobacterineae</taxon>
        <taxon>Anaeromyxobacteraceae</taxon>
        <taxon>Anaeromyxobacter</taxon>
    </lineage>
</organism>
<dbReference type="PANTHER" id="PTHR43767">
    <property type="entry name" value="LONG-CHAIN-FATTY-ACID--COA LIGASE"/>
    <property type="match status" value="1"/>
</dbReference>
<dbReference type="HOGENOM" id="CLU_000022_59_7_7"/>
<feature type="domain" description="AMP-dependent synthetase/ligase" evidence="1">
    <location>
        <begin position="26"/>
        <end position="410"/>
    </location>
</feature>
<dbReference type="Proteomes" id="UP000007089">
    <property type="component" value="Chromosome"/>
</dbReference>
<gene>
    <name evidence="3" type="ordered locus">A2cp1_3094</name>
</gene>
<dbReference type="RefSeq" id="WP_012634154.1">
    <property type="nucleotide sequence ID" value="NC_011891.1"/>
</dbReference>
<evidence type="ECO:0000259" key="2">
    <source>
        <dbReference type="Pfam" id="PF13193"/>
    </source>
</evidence>
<evidence type="ECO:0000313" key="3">
    <source>
        <dbReference type="EMBL" id="ACL66429.1"/>
    </source>
</evidence>
<dbReference type="InterPro" id="IPR000873">
    <property type="entry name" value="AMP-dep_synth/lig_dom"/>
</dbReference>
<dbReference type="PANTHER" id="PTHR43767:SF1">
    <property type="entry name" value="NONRIBOSOMAL PEPTIDE SYNTHASE PES1 (EUROFUNG)-RELATED"/>
    <property type="match status" value="1"/>
</dbReference>
<proteinExistence type="predicted"/>
<dbReference type="InterPro" id="IPR025110">
    <property type="entry name" value="AMP-bd_C"/>
</dbReference>
<dbReference type="Pfam" id="PF00501">
    <property type="entry name" value="AMP-binding"/>
    <property type="match status" value="1"/>
</dbReference>
<sequence>MKTAAQDQACRDRAARLPENIADRVAEHARRAPGAIALLEHNTGETVTWKQLDTAADAFAARLLAAGYRKGDVVATSLPLLKEHVFLLVACYRVGVILAPLDLRLRAGEIRTAFEKLRPRGYFFVGAPALMPVLQEVVGKFPGVRHWVQFQKDPEGILPGATWAKDFTRRIKLDYLKARLLGTVRRARARVGRRDGCLIIFTTGSTGSPKPALLCHESILVQNVGLTVGFDLRPDDRLLVNLPPSHVGCTTELLGTALYEGITSVLLHVFDALKSLEAIAEHRVSVVGQIPALFNAEWSHRRYAELDLSSLRAAIYGGQGVPRAFLDRLRAMAPEIGTGLGLTETSGFCTYTAVGASADDLADGIGFDSPLCPVSIRGPMTADGHAGPELPAGTVGEICFSGPQVFLGYLNDPAATAQAVTKDGVCYTGDLGSYDPARGLRLAGRAKLVIKPKGFQVFPGDVENHVVSALPGKVAAAACVGVEHARWSEAIVLFVEEAPDATVTPEDVHAACQGIASYARPSHVEVVSTGTLPLNRVAKVDYVVLRERARELVEGLRREGKWDARAIR</sequence>
<dbReference type="GO" id="GO:0016878">
    <property type="term" value="F:acid-thiol ligase activity"/>
    <property type="evidence" value="ECO:0007669"/>
    <property type="project" value="UniProtKB-ARBA"/>
</dbReference>
<evidence type="ECO:0000259" key="1">
    <source>
        <dbReference type="Pfam" id="PF00501"/>
    </source>
</evidence>
<keyword evidence="4" id="KW-1185">Reference proteome</keyword>
<dbReference type="InterPro" id="IPR050237">
    <property type="entry name" value="ATP-dep_AMP-bd_enzyme"/>
</dbReference>
<accession>B8JG26</accession>
<feature type="domain" description="AMP-binding enzyme C-terminal" evidence="2">
    <location>
        <begin position="467"/>
        <end position="539"/>
    </location>
</feature>
<dbReference type="EMBL" id="CP001359">
    <property type="protein sequence ID" value="ACL66429.1"/>
    <property type="molecule type" value="Genomic_DNA"/>
</dbReference>
<keyword evidence="3" id="KW-0436">Ligase</keyword>
<dbReference type="Gene3D" id="3.40.50.12780">
    <property type="entry name" value="N-terminal domain of ligase-like"/>
    <property type="match status" value="1"/>
</dbReference>
<dbReference type="InterPro" id="IPR020845">
    <property type="entry name" value="AMP-binding_CS"/>
</dbReference>
<dbReference type="Gene3D" id="3.30.300.30">
    <property type="match status" value="1"/>
</dbReference>
<dbReference type="PROSITE" id="PS00455">
    <property type="entry name" value="AMP_BINDING"/>
    <property type="match status" value="1"/>
</dbReference>
<reference evidence="3" key="1">
    <citation type="submission" date="2009-01" db="EMBL/GenBank/DDBJ databases">
        <title>Complete sequence of Anaeromyxobacter dehalogenans 2CP-1.</title>
        <authorList>
            <consortium name="US DOE Joint Genome Institute"/>
            <person name="Lucas S."/>
            <person name="Copeland A."/>
            <person name="Lapidus A."/>
            <person name="Glavina del Rio T."/>
            <person name="Dalin E."/>
            <person name="Tice H."/>
            <person name="Bruce D."/>
            <person name="Goodwin L."/>
            <person name="Pitluck S."/>
            <person name="Saunders E."/>
            <person name="Brettin T."/>
            <person name="Detter J.C."/>
            <person name="Han C."/>
            <person name="Larimer F."/>
            <person name="Land M."/>
            <person name="Hauser L."/>
            <person name="Kyrpides N."/>
            <person name="Ovchinnikova G."/>
            <person name="Beliaev A.S."/>
            <person name="Richardson P."/>
        </authorList>
    </citation>
    <scope>NUCLEOTIDE SEQUENCE</scope>
    <source>
        <strain evidence="3">2CP-1</strain>
    </source>
</reference>
<name>B8JG26_ANAD2</name>
<protein>
    <submittedName>
        <fullName evidence="3">AMP-dependent synthetase and ligase</fullName>
    </submittedName>
</protein>
<dbReference type="KEGG" id="acp:A2cp1_3094"/>